<dbReference type="AlphaFoldDB" id="A0A418HKC5"/>
<comment type="caution">
    <text evidence="2">The sequence shown here is derived from an EMBL/GenBank/DDBJ whole genome shotgun (WGS) entry which is preliminary data.</text>
</comment>
<sequence>MNLKGLDYWMEMFNDLKSIWPMLLVLLFSSIINLWNQNALYQRENTEKFKTIINNISRFILVTLFALLYLLSMLSYSLNAYPKKEVIEYITNWGHIGSFLILLIFYSMLFPIVILPFLGKRRSKRFFIEIIDNQIIRREVIDRVNINNRDKLILKDADGFQTEKNITDIQNLKFETPYKKTWITMEDIKKFALHVRDKPKVIKVLICTIIFVIPTIYSFWTIKDIIGDLHHLQQSSDLFMYIGIFTLPAILITELYWIVGVIFYNIFKKN</sequence>
<dbReference type="EMBL" id="QXRZ01000019">
    <property type="protein sequence ID" value="RIL41009.1"/>
    <property type="molecule type" value="Genomic_DNA"/>
</dbReference>
<feature type="transmembrane region" description="Helical" evidence="1">
    <location>
        <begin position="201"/>
        <end position="220"/>
    </location>
</feature>
<name>A0A418HKC5_STAGA</name>
<feature type="transmembrane region" description="Helical" evidence="1">
    <location>
        <begin position="56"/>
        <end position="76"/>
    </location>
</feature>
<evidence type="ECO:0000256" key="1">
    <source>
        <dbReference type="SAM" id="Phobius"/>
    </source>
</evidence>
<protein>
    <submittedName>
        <fullName evidence="2">Uncharacterized protein</fullName>
    </submittedName>
</protein>
<reference evidence="2 3" key="1">
    <citation type="journal article" date="2016" name="Front. Microbiol.">
        <title>Comprehensive Phylogenetic Analysis of Bovine Non-aureus Staphylococci Species Based on Whole-Genome Sequencing.</title>
        <authorList>
            <person name="Naushad S."/>
            <person name="Barkema H.W."/>
            <person name="Luby C."/>
            <person name="Condas L.A."/>
            <person name="Nobrega D.B."/>
            <person name="Carson D.A."/>
            <person name="De Buck J."/>
        </authorList>
    </citation>
    <scope>NUCLEOTIDE SEQUENCE [LARGE SCALE GENOMIC DNA]</scope>
    <source>
        <strain evidence="2 3">SNUC 1388</strain>
    </source>
</reference>
<keyword evidence="1" id="KW-1133">Transmembrane helix</keyword>
<feature type="transmembrane region" description="Helical" evidence="1">
    <location>
        <begin position="18"/>
        <end position="35"/>
    </location>
</feature>
<feature type="transmembrane region" description="Helical" evidence="1">
    <location>
        <begin position="96"/>
        <end position="118"/>
    </location>
</feature>
<gene>
    <name evidence="2" type="ORF">BUZ01_13790</name>
</gene>
<dbReference type="Proteomes" id="UP000283576">
    <property type="component" value="Unassembled WGS sequence"/>
</dbReference>
<keyword evidence="1" id="KW-0812">Transmembrane</keyword>
<organism evidence="2 3">
    <name type="scientific">Staphylococcus gallinarum</name>
    <dbReference type="NCBI Taxonomy" id="1293"/>
    <lineage>
        <taxon>Bacteria</taxon>
        <taxon>Bacillati</taxon>
        <taxon>Bacillota</taxon>
        <taxon>Bacilli</taxon>
        <taxon>Bacillales</taxon>
        <taxon>Staphylococcaceae</taxon>
        <taxon>Staphylococcus</taxon>
    </lineage>
</organism>
<dbReference type="RefSeq" id="WP_119624644.1">
    <property type="nucleotide sequence ID" value="NZ_QXRZ01000019.1"/>
</dbReference>
<proteinExistence type="predicted"/>
<evidence type="ECO:0000313" key="2">
    <source>
        <dbReference type="EMBL" id="RIL41009.1"/>
    </source>
</evidence>
<keyword evidence="1" id="KW-0472">Membrane</keyword>
<evidence type="ECO:0000313" key="3">
    <source>
        <dbReference type="Proteomes" id="UP000283576"/>
    </source>
</evidence>
<feature type="transmembrane region" description="Helical" evidence="1">
    <location>
        <begin position="240"/>
        <end position="267"/>
    </location>
</feature>
<accession>A0A418HKC5</accession>